<dbReference type="PANTHER" id="PTHR30572:SF4">
    <property type="entry name" value="ABC TRANSPORTER PERMEASE YTRF"/>
    <property type="match status" value="1"/>
</dbReference>
<evidence type="ECO:0000256" key="6">
    <source>
        <dbReference type="ARBA" id="ARBA00038076"/>
    </source>
</evidence>
<keyword evidence="11" id="KW-1185">Reference proteome</keyword>
<feature type="transmembrane region" description="Helical" evidence="7">
    <location>
        <begin position="492"/>
        <end position="514"/>
    </location>
</feature>
<dbReference type="PANTHER" id="PTHR30572">
    <property type="entry name" value="MEMBRANE COMPONENT OF TRANSPORTER-RELATED"/>
    <property type="match status" value="1"/>
</dbReference>
<reference evidence="11" key="1">
    <citation type="journal article" date="2019" name="Int. J. Syst. Evol. Microbiol.">
        <title>The Global Catalogue of Microorganisms (GCM) 10K type strain sequencing project: providing services to taxonomists for standard genome sequencing and annotation.</title>
        <authorList>
            <consortium name="The Broad Institute Genomics Platform"/>
            <consortium name="The Broad Institute Genome Sequencing Center for Infectious Disease"/>
            <person name="Wu L."/>
            <person name="Ma J."/>
        </authorList>
    </citation>
    <scope>NUCLEOTIDE SEQUENCE [LARGE SCALE GENOMIC DNA]</scope>
    <source>
        <strain evidence="11">JCM 4087</strain>
    </source>
</reference>
<organism evidence="10 11">
    <name type="scientific">Acidicapsa dinghuensis</name>
    <dbReference type="NCBI Taxonomy" id="2218256"/>
    <lineage>
        <taxon>Bacteria</taxon>
        <taxon>Pseudomonadati</taxon>
        <taxon>Acidobacteriota</taxon>
        <taxon>Terriglobia</taxon>
        <taxon>Terriglobales</taxon>
        <taxon>Acidobacteriaceae</taxon>
        <taxon>Acidicapsa</taxon>
    </lineage>
</organism>
<evidence type="ECO:0000313" key="11">
    <source>
        <dbReference type="Proteomes" id="UP001596091"/>
    </source>
</evidence>
<evidence type="ECO:0000256" key="1">
    <source>
        <dbReference type="ARBA" id="ARBA00004651"/>
    </source>
</evidence>
<evidence type="ECO:0000259" key="8">
    <source>
        <dbReference type="Pfam" id="PF02687"/>
    </source>
</evidence>
<name>A0ABW1EEC0_9BACT</name>
<evidence type="ECO:0000256" key="3">
    <source>
        <dbReference type="ARBA" id="ARBA00022692"/>
    </source>
</evidence>
<sequence>MKTLRQMSTKLLHLLRREQYRNELEEEMAFHRAQTEHDLRSEGVASTDARRIAKRQFGNTEGLKERSTEMVSFRFESVAQDLRFALRQLRKNRGFALTAILILALGIGASVAIFGFVDAALIRPLPYANPTRLAMLYEGINLGPRFHLSYLDYVDWKKMNHSFEDMEIYAQGIGMLRTPQGLQPADGAEVSAGFLKMLGVTPVLGRGFYAGEDEASAPPTVLLSYGIWQRKFGGRADVLGQTLQFDDKAMTIIGVLPKEFHFALAEPADYWTTMHPDGVCQKQRGCHNYFGVARLKDGVSFASAAADIHGVSERLEGVYPDTNRERVATLFPLTEEFLGNIRPILLVLLGGAGLLLLIASMNVASLLLVRTESRRREIAVRGALGASASRLMRQFVIEGLLLAGLGGSLGIALGTEAMRLLHQFVPRDMLATMPYLQGTGMNLHVAIFSTVICVAAGLMFAWMPYLRITRGDLREDLSEGARGSAGTLWKRFGANLVVIEIATAMVLLVGAGLLGKSLYRLLHADTGMEPDHLALLRVAAVGNTYQKEAEQIVLERKLFEEISHLPGVNSAGITNQLPLGDGDGATSFHRLDRPYLKLNQEVTRRSITSSYFATLKARITRGRAFRADEDASKPLTAIINSTLARQYFAGEDPVGKRIAWDGDSPVHPIEIVGVVDDVQEGQLDAAPRAVLYQPFEQNPDNGLALVVRTSQSEESVLREMTEGVHHVDPGLAIFPPSTMMQRIHDSPTTYLHRSSAWIVAGFAGIALILSVVGLYGVIAYSVSQRTREIGVRMALGALRGSVYSMILREAGLLTAFGITLGVGASLGAATLMRKLLFGVAAWDAETLAGVAVVLACFAMLASFLPARRAAGVDPVEALRSE</sequence>
<feature type="transmembrane region" description="Helical" evidence="7">
    <location>
        <begin position="400"/>
        <end position="421"/>
    </location>
</feature>
<protein>
    <submittedName>
        <fullName evidence="10">ADOP family duplicated permease</fullName>
    </submittedName>
</protein>
<dbReference type="Pfam" id="PF02687">
    <property type="entry name" value="FtsX"/>
    <property type="match status" value="2"/>
</dbReference>
<proteinExistence type="inferred from homology"/>
<dbReference type="EMBL" id="JBHSPH010000002">
    <property type="protein sequence ID" value="MFC5861642.1"/>
    <property type="molecule type" value="Genomic_DNA"/>
</dbReference>
<feature type="transmembrane region" description="Helical" evidence="7">
    <location>
        <begin position="844"/>
        <end position="864"/>
    </location>
</feature>
<keyword evidence="2" id="KW-1003">Cell membrane</keyword>
<feature type="transmembrane region" description="Helical" evidence="7">
    <location>
        <begin position="344"/>
        <end position="369"/>
    </location>
</feature>
<dbReference type="InterPro" id="IPR047928">
    <property type="entry name" value="Perm_prefix_1"/>
</dbReference>
<feature type="domain" description="MacB-like periplasmic core" evidence="9">
    <location>
        <begin position="564"/>
        <end position="720"/>
    </location>
</feature>
<dbReference type="InterPro" id="IPR017800">
    <property type="entry name" value="ADOP"/>
</dbReference>
<dbReference type="Proteomes" id="UP001596091">
    <property type="component" value="Unassembled WGS sequence"/>
</dbReference>
<comment type="subcellular location">
    <subcellularLocation>
        <location evidence="1">Cell membrane</location>
        <topology evidence="1">Multi-pass membrane protein</topology>
    </subcellularLocation>
</comment>
<feature type="domain" description="ABC3 transporter permease C-terminal" evidence="8">
    <location>
        <begin position="352"/>
        <end position="469"/>
    </location>
</feature>
<evidence type="ECO:0000259" key="9">
    <source>
        <dbReference type="Pfam" id="PF12704"/>
    </source>
</evidence>
<dbReference type="InterPro" id="IPR050250">
    <property type="entry name" value="Macrolide_Exporter_MacB"/>
</dbReference>
<dbReference type="InterPro" id="IPR025857">
    <property type="entry name" value="MacB_PCD"/>
</dbReference>
<evidence type="ECO:0000313" key="10">
    <source>
        <dbReference type="EMBL" id="MFC5861642.1"/>
    </source>
</evidence>
<dbReference type="InterPro" id="IPR003838">
    <property type="entry name" value="ABC3_permease_C"/>
</dbReference>
<dbReference type="RefSeq" id="WP_263337089.1">
    <property type="nucleotide sequence ID" value="NZ_JAGSYH010000004.1"/>
</dbReference>
<feature type="domain" description="MacB-like periplasmic core" evidence="9">
    <location>
        <begin position="97"/>
        <end position="309"/>
    </location>
</feature>
<feature type="transmembrane region" description="Helical" evidence="7">
    <location>
        <begin position="812"/>
        <end position="832"/>
    </location>
</feature>
<feature type="transmembrane region" description="Helical" evidence="7">
    <location>
        <begin position="95"/>
        <end position="117"/>
    </location>
</feature>
<gene>
    <name evidence="10" type="ORF">ACFPT7_05010</name>
</gene>
<evidence type="ECO:0000256" key="4">
    <source>
        <dbReference type="ARBA" id="ARBA00022989"/>
    </source>
</evidence>
<keyword evidence="4 7" id="KW-1133">Transmembrane helix</keyword>
<dbReference type="Pfam" id="PF12704">
    <property type="entry name" value="MacB_PCD"/>
    <property type="match status" value="2"/>
</dbReference>
<keyword evidence="5 7" id="KW-0472">Membrane</keyword>
<evidence type="ECO:0000256" key="7">
    <source>
        <dbReference type="SAM" id="Phobius"/>
    </source>
</evidence>
<evidence type="ECO:0000256" key="5">
    <source>
        <dbReference type="ARBA" id="ARBA00023136"/>
    </source>
</evidence>
<dbReference type="NCBIfam" id="NF038403">
    <property type="entry name" value="perm_prefix_1"/>
    <property type="match status" value="1"/>
</dbReference>
<comment type="caution">
    <text evidence="10">The sequence shown here is derived from an EMBL/GenBank/DDBJ whole genome shotgun (WGS) entry which is preliminary data.</text>
</comment>
<feature type="transmembrane region" description="Helical" evidence="7">
    <location>
        <begin position="441"/>
        <end position="465"/>
    </location>
</feature>
<feature type="transmembrane region" description="Helical" evidence="7">
    <location>
        <begin position="756"/>
        <end position="777"/>
    </location>
</feature>
<comment type="similarity">
    <text evidence="6">Belongs to the ABC-4 integral membrane protein family.</text>
</comment>
<accession>A0ABW1EEC0</accession>
<feature type="domain" description="ABC3 transporter permease C-terminal" evidence="8">
    <location>
        <begin position="762"/>
        <end position="873"/>
    </location>
</feature>
<evidence type="ECO:0000256" key="2">
    <source>
        <dbReference type="ARBA" id="ARBA00022475"/>
    </source>
</evidence>
<dbReference type="NCBIfam" id="TIGR03434">
    <property type="entry name" value="ADOP"/>
    <property type="match status" value="1"/>
</dbReference>
<keyword evidence="3 7" id="KW-0812">Transmembrane</keyword>